<evidence type="ECO:0000256" key="1">
    <source>
        <dbReference type="ARBA" id="ARBA00022737"/>
    </source>
</evidence>
<feature type="signal peptide" evidence="5">
    <location>
        <begin position="1"/>
        <end position="22"/>
    </location>
</feature>
<sequence length="207" mass="23356">MKFFGLFASFTILIAIANFAHADGKKNLDAALLADSEGNLHLALEQADKAIKSQTLSVQNLSLAYYIRGAAYRDSGRYSLAVKDFSKAIELTPEPAFAYHARGRAWHAQGKLKLALLDFEKAIKLRPNAYMFFWSRSVVFEEQGDLKHAVKDMQNYLRADLASEDEDRGWKRLTELEARLANPARQRKRHSAMGPLPDPPPYPSSYH</sequence>
<dbReference type="SUPFAM" id="SSF48452">
    <property type="entry name" value="TPR-like"/>
    <property type="match status" value="1"/>
</dbReference>
<evidence type="ECO:0000256" key="4">
    <source>
        <dbReference type="SAM" id="MobiDB-lite"/>
    </source>
</evidence>
<dbReference type="AlphaFoldDB" id="A0A0D2JYM5"/>
<gene>
    <name evidence="6" type="ORF">X474_08185</name>
</gene>
<reference evidence="6 7" key="1">
    <citation type="submission" date="2013-11" db="EMBL/GenBank/DDBJ databases">
        <title>Metagenomic analysis of a methanogenic consortium involved in long chain n-alkane degradation.</title>
        <authorList>
            <person name="Davidova I.A."/>
            <person name="Callaghan A.V."/>
            <person name="Wawrik B."/>
            <person name="Pruitt S."/>
            <person name="Marks C."/>
            <person name="Duncan K.E."/>
            <person name="Suflita J.M."/>
        </authorList>
    </citation>
    <scope>NUCLEOTIDE SEQUENCE [LARGE SCALE GENOMIC DNA]</scope>
    <source>
        <strain evidence="6 7">SPR</strain>
    </source>
</reference>
<comment type="caution">
    <text evidence="6">The sequence shown here is derived from an EMBL/GenBank/DDBJ whole genome shotgun (WGS) entry which is preliminary data.</text>
</comment>
<dbReference type="OrthoDB" id="9811837at2"/>
<keyword evidence="1" id="KW-0677">Repeat</keyword>
<evidence type="ECO:0000313" key="7">
    <source>
        <dbReference type="Proteomes" id="UP000032233"/>
    </source>
</evidence>
<feature type="compositionally biased region" description="Pro residues" evidence="4">
    <location>
        <begin position="196"/>
        <end position="207"/>
    </location>
</feature>
<dbReference type="PANTHER" id="PTHR44858">
    <property type="entry name" value="TETRATRICOPEPTIDE REPEAT PROTEIN 6"/>
    <property type="match status" value="1"/>
</dbReference>
<dbReference type="STRING" id="1429043.X474_08185"/>
<dbReference type="RefSeq" id="WP_044347814.1">
    <property type="nucleotide sequence ID" value="NZ_AZAC01000010.1"/>
</dbReference>
<evidence type="ECO:0000256" key="5">
    <source>
        <dbReference type="SAM" id="SignalP"/>
    </source>
</evidence>
<dbReference type="InterPro" id="IPR050498">
    <property type="entry name" value="Ycf3"/>
</dbReference>
<dbReference type="Gene3D" id="1.25.40.10">
    <property type="entry name" value="Tetratricopeptide repeat domain"/>
    <property type="match status" value="1"/>
</dbReference>
<evidence type="ECO:0000313" key="6">
    <source>
        <dbReference type="EMBL" id="KIX14650.1"/>
    </source>
</evidence>
<evidence type="ECO:0000256" key="2">
    <source>
        <dbReference type="ARBA" id="ARBA00022803"/>
    </source>
</evidence>
<name>A0A0D2JYM5_9BACT</name>
<keyword evidence="5" id="KW-0732">Signal</keyword>
<feature type="repeat" description="TPR" evidence="3">
    <location>
        <begin position="96"/>
        <end position="129"/>
    </location>
</feature>
<feature type="repeat" description="TPR" evidence="3">
    <location>
        <begin position="62"/>
        <end position="95"/>
    </location>
</feature>
<accession>A0A0D2JYM5</accession>
<dbReference type="PROSITE" id="PS50005">
    <property type="entry name" value="TPR"/>
    <property type="match status" value="2"/>
</dbReference>
<dbReference type="InterPro" id="IPR019734">
    <property type="entry name" value="TPR_rpt"/>
</dbReference>
<dbReference type="InterPro" id="IPR011990">
    <property type="entry name" value="TPR-like_helical_dom_sf"/>
</dbReference>
<keyword evidence="7" id="KW-1185">Reference proteome</keyword>
<dbReference type="SMART" id="SM00028">
    <property type="entry name" value="TPR"/>
    <property type="match status" value="2"/>
</dbReference>
<dbReference type="EMBL" id="AZAC01000010">
    <property type="protein sequence ID" value="KIX14650.1"/>
    <property type="molecule type" value="Genomic_DNA"/>
</dbReference>
<dbReference type="Pfam" id="PF13414">
    <property type="entry name" value="TPR_11"/>
    <property type="match status" value="1"/>
</dbReference>
<evidence type="ECO:0000256" key="3">
    <source>
        <dbReference type="PROSITE-ProRule" id="PRU00339"/>
    </source>
</evidence>
<feature type="region of interest" description="Disordered" evidence="4">
    <location>
        <begin position="181"/>
        <end position="207"/>
    </location>
</feature>
<proteinExistence type="predicted"/>
<dbReference type="PROSITE" id="PS50293">
    <property type="entry name" value="TPR_REGION"/>
    <property type="match status" value="1"/>
</dbReference>
<dbReference type="PANTHER" id="PTHR44858:SF1">
    <property type="entry name" value="UDP-N-ACETYLGLUCOSAMINE--PEPTIDE N-ACETYLGLUCOSAMINYLTRANSFERASE SPINDLY-RELATED"/>
    <property type="match status" value="1"/>
</dbReference>
<organism evidence="6 7">
    <name type="scientific">Dethiosulfatarculus sandiegensis</name>
    <dbReference type="NCBI Taxonomy" id="1429043"/>
    <lineage>
        <taxon>Bacteria</taxon>
        <taxon>Pseudomonadati</taxon>
        <taxon>Thermodesulfobacteriota</taxon>
        <taxon>Desulfarculia</taxon>
        <taxon>Desulfarculales</taxon>
        <taxon>Desulfarculaceae</taxon>
        <taxon>Dethiosulfatarculus</taxon>
    </lineage>
</organism>
<dbReference type="InParanoid" id="A0A0D2JYM5"/>
<feature type="chain" id="PRO_5002245268" evidence="5">
    <location>
        <begin position="23"/>
        <end position="207"/>
    </location>
</feature>
<dbReference type="Proteomes" id="UP000032233">
    <property type="component" value="Unassembled WGS sequence"/>
</dbReference>
<keyword evidence="2 3" id="KW-0802">TPR repeat</keyword>
<protein>
    <submittedName>
        <fullName evidence="6">Uncharacterized protein</fullName>
    </submittedName>
</protein>